<dbReference type="PROSITE" id="PS51365">
    <property type="entry name" value="RENAL_DIPEPTIDASE_2"/>
    <property type="match status" value="1"/>
</dbReference>
<evidence type="ECO:0000313" key="3">
    <source>
        <dbReference type="Proteomes" id="UP000287649"/>
    </source>
</evidence>
<dbReference type="PANTHER" id="PTHR10443">
    <property type="entry name" value="MICROSOMAL DIPEPTIDASE"/>
    <property type="match status" value="1"/>
</dbReference>
<reference evidence="3" key="1">
    <citation type="journal article" date="2018" name="Front. Microbiol.">
        <title>Genome-Based Analysis Reveals the Taxonomy and Diversity of the Family Idiomarinaceae.</title>
        <authorList>
            <person name="Liu Y."/>
            <person name="Lai Q."/>
            <person name="Shao Z."/>
        </authorList>
    </citation>
    <scope>NUCLEOTIDE SEQUENCE [LARGE SCALE GENOMIC DNA]</scope>
    <source>
        <strain evidence="3">PO-M2</strain>
    </source>
</reference>
<evidence type="ECO:0000256" key="1">
    <source>
        <dbReference type="SAM" id="Coils"/>
    </source>
</evidence>
<dbReference type="Pfam" id="PF01244">
    <property type="entry name" value="Peptidase_M19"/>
    <property type="match status" value="1"/>
</dbReference>
<dbReference type="GO" id="GO:0006508">
    <property type="term" value="P:proteolysis"/>
    <property type="evidence" value="ECO:0007669"/>
    <property type="project" value="InterPro"/>
</dbReference>
<gene>
    <name evidence="2" type="ORF">CWI70_00380</name>
</gene>
<dbReference type="SUPFAM" id="SSF51556">
    <property type="entry name" value="Metallo-dependent hydrolases"/>
    <property type="match status" value="1"/>
</dbReference>
<dbReference type="EMBL" id="PIPX01000001">
    <property type="protein sequence ID" value="RUO55284.1"/>
    <property type="molecule type" value="Genomic_DNA"/>
</dbReference>
<organism evidence="2 3">
    <name type="scientific">Pseudidiomarina homiensis</name>
    <dbReference type="NCBI Taxonomy" id="364198"/>
    <lineage>
        <taxon>Bacteria</taxon>
        <taxon>Pseudomonadati</taxon>
        <taxon>Pseudomonadota</taxon>
        <taxon>Gammaproteobacteria</taxon>
        <taxon>Alteromonadales</taxon>
        <taxon>Idiomarinaceae</taxon>
        <taxon>Pseudidiomarina</taxon>
    </lineage>
</organism>
<dbReference type="GO" id="GO:0070573">
    <property type="term" value="F:metallodipeptidase activity"/>
    <property type="evidence" value="ECO:0007669"/>
    <property type="project" value="InterPro"/>
</dbReference>
<dbReference type="AlphaFoldDB" id="A0A432Y2V5"/>
<evidence type="ECO:0000313" key="2">
    <source>
        <dbReference type="EMBL" id="RUO55284.1"/>
    </source>
</evidence>
<dbReference type="RefSeq" id="WP_126772590.1">
    <property type="nucleotide sequence ID" value="NZ_JANQBU010000001.1"/>
</dbReference>
<sequence>MVSAVSLAVSATLHTPVNAEEYKASERAVQLAQDNMLIDTHIDVPYRLTEHWEDVTKATASGDFDYPRAVAGGLNVPFMSIYIPAQLEQTPGASKQLAHRLIDSMEALAWRAPEKFAMAYDVADVEEQFEQGLMSIALGMENGSPMEGDMANLKEFYDRGIRYITLSHSLSNHIADSSYDIRRQWDGLSPFGKELVKEMNNIGMMIDISHVSDDAFWQTLEISEAPVIASHSSLRRYTPGFERNMSDAMIKALGENGGVIMINFGSTFVTQAANRYRDMINQQIEQVKAKYGEDSEEAKAQIAELQKDNPFPYATLEQVLDHIDHVVKLIGIDHVGIGSDYDGVGDSLPVGLKDVSTYPNLVQGLLDRDYSEADIKKILNENLLRVWREVEAYAEQH</sequence>
<name>A0A432Y2V5_9GAMM</name>
<proteinExistence type="predicted"/>
<dbReference type="CDD" id="cd01301">
    <property type="entry name" value="rDP_like"/>
    <property type="match status" value="1"/>
</dbReference>
<dbReference type="Proteomes" id="UP000287649">
    <property type="component" value="Unassembled WGS sequence"/>
</dbReference>
<dbReference type="Gene3D" id="3.20.20.140">
    <property type="entry name" value="Metal-dependent hydrolases"/>
    <property type="match status" value="1"/>
</dbReference>
<comment type="caution">
    <text evidence="2">The sequence shown here is derived from an EMBL/GenBank/DDBJ whole genome shotgun (WGS) entry which is preliminary data.</text>
</comment>
<feature type="coiled-coil region" evidence="1">
    <location>
        <begin position="281"/>
        <end position="308"/>
    </location>
</feature>
<accession>A0A432Y2V5</accession>
<dbReference type="InterPro" id="IPR008257">
    <property type="entry name" value="Pept_M19"/>
</dbReference>
<dbReference type="InterPro" id="IPR032466">
    <property type="entry name" value="Metal_Hydrolase"/>
</dbReference>
<keyword evidence="1" id="KW-0175">Coiled coil</keyword>
<dbReference type="OrthoDB" id="9804920at2"/>
<keyword evidence="3" id="KW-1185">Reference proteome</keyword>
<dbReference type="PANTHER" id="PTHR10443:SF12">
    <property type="entry name" value="DIPEPTIDASE"/>
    <property type="match status" value="1"/>
</dbReference>
<protein>
    <submittedName>
        <fullName evidence="2">Peptidase M19</fullName>
    </submittedName>
</protein>